<accession>V7C2H3</accession>
<feature type="transmembrane region" description="Helical" evidence="1">
    <location>
        <begin position="44"/>
        <end position="66"/>
    </location>
</feature>
<sequence length="69" mass="7306">MESSHIAEGFAASVRQFDGATSSDGTGHITRLASIDSFDSKWKVLLIALIIGSLLPLTVSSIPQFLTSL</sequence>
<reference evidence="3" key="1">
    <citation type="journal article" date="2014" name="Nat. Genet.">
        <title>A reference genome for common bean and genome-wide analysis of dual domestications.</title>
        <authorList>
            <person name="Schmutz J."/>
            <person name="McClean P.E."/>
            <person name="Mamidi S."/>
            <person name="Wu G.A."/>
            <person name="Cannon S.B."/>
            <person name="Grimwood J."/>
            <person name="Jenkins J."/>
            <person name="Shu S."/>
            <person name="Song Q."/>
            <person name="Chavarro C."/>
            <person name="Torres-Torres M."/>
            <person name="Geffroy V."/>
            <person name="Moghaddam S.M."/>
            <person name="Gao D."/>
            <person name="Abernathy B."/>
            <person name="Barry K."/>
            <person name="Blair M."/>
            <person name="Brick M.A."/>
            <person name="Chovatia M."/>
            <person name="Gepts P."/>
            <person name="Goodstein D.M."/>
            <person name="Gonzales M."/>
            <person name="Hellsten U."/>
            <person name="Hyten D.L."/>
            <person name="Jia G."/>
            <person name="Kelly J.D."/>
            <person name="Kudrna D."/>
            <person name="Lee R."/>
            <person name="Richard M.M."/>
            <person name="Miklas P.N."/>
            <person name="Osorno J.M."/>
            <person name="Rodrigues J."/>
            <person name="Thareau V."/>
            <person name="Urrea C.A."/>
            <person name="Wang M."/>
            <person name="Yu Y."/>
            <person name="Zhang M."/>
            <person name="Wing R.A."/>
            <person name="Cregan P.B."/>
            <person name="Rokhsar D.S."/>
            <person name="Jackson S.A."/>
        </authorList>
    </citation>
    <scope>NUCLEOTIDE SEQUENCE [LARGE SCALE GENOMIC DNA]</scope>
    <source>
        <strain evidence="3">cv. G19833</strain>
    </source>
</reference>
<keyword evidence="1" id="KW-0472">Membrane</keyword>
<dbReference type="STRING" id="3885.V7C2H3"/>
<name>V7C2H3_PHAVU</name>
<dbReference type="AlphaFoldDB" id="V7C2H3"/>
<organism evidence="2 3">
    <name type="scientific">Phaseolus vulgaris</name>
    <name type="common">Kidney bean</name>
    <name type="synonym">French bean</name>
    <dbReference type="NCBI Taxonomy" id="3885"/>
    <lineage>
        <taxon>Eukaryota</taxon>
        <taxon>Viridiplantae</taxon>
        <taxon>Streptophyta</taxon>
        <taxon>Embryophyta</taxon>
        <taxon>Tracheophyta</taxon>
        <taxon>Spermatophyta</taxon>
        <taxon>Magnoliopsida</taxon>
        <taxon>eudicotyledons</taxon>
        <taxon>Gunneridae</taxon>
        <taxon>Pentapetalae</taxon>
        <taxon>rosids</taxon>
        <taxon>fabids</taxon>
        <taxon>Fabales</taxon>
        <taxon>Fabaceae</taxon>
        <taxon>Papilionoideae</taxon>
        <taxon>50 kb inversion clade</taxon>
        <taxon>NPAAA clade</taxon>
        <taxon>indigoferoid/millettioid clade</taxon>
        <taxon>Phaseoleae</taxon>
        <taxon>Phaseolus</taxon>
    </lineage>
</organism>
<dbReference type="Proteomes" id="UP000000226">
    <property type="component" value="Chromosome 4"/>
</dbReference>
<keyword evidence="1" id="KW-1133">Transmembrane helix</keyword>
<dbReference type="EMBL" id="CM002291">
    <property type="protein sequence ID" value="ESW23495.1"/>
    <property type="molecule type" value="Genomic_DNA"/>
</dbReference>
<proteinExistence type="predicted"/>
<keyword evidence="1" id="KW-0812">Transmembrane</keyword>
<evidence type="ECO:0000313" key="2">
    <source>
        <dbReference type="EMBL" id="ESW23495.1"/>
    </source>
</evidence>
<gene>
    <name evidence="2" type="ORF">PHAVU_004G052100g</name>
</gene>
<protein>
    <submittedName>
        <fullName evidence="2">Uncharacterized protein</fullName>
    </submittedName>
</protein>
<evidence type="ECO:0000313" key="3">
    <source>
        <dbReference type="Proteomes" id="UP000000226"/>
    </source>
</evidence>
<evidence type="ECO:0000256" key="1">
    <source>
        <dbReference type="SAM" id="Phobius"/>
    </source>
</evidence>
<keyword evidence="3" id="KW-1185">Reference proteome</keyword>
<dbReference type="Gramene" id="ESW23495">
    <property type="protein sequence ID" value="ESW23495"/>
    <property type="gene ID" value="PHAVU_004G052100g"/>
</dbReference>